<dbReference type="PANTHER" id="PTHR11895:SF7">
    <property type="entry name" value="GLUTAMYL-TRNA(GLN) AMIDOTRANSFERASE SUBUNIT A, MITOCHONDRIAL"/>
    <property type="match status" value="1"/>
</dbReference>
<name>A0ABW9AD16_9BURK</name>
<reference evidence="3 4" key="1">
    <citation type="journal article" date="2024" name="Chem. Sci.">
        <title>Discovery of megapolipeptins by genome mining of a Burkholderiales bacteria collection.</title>
        <authorList>
            <person name="Paulo B.S."/>
            <person name="Recchia M.J.J."/>
            <person name="Lee S."/>
            <person name="Fergusson C.H."/>
            <person name="Romanowski S.B."/>
            <person name="Hernandez A."/>
            <person name="Krull N."/>
            <person name="Liu D.Y."/>
            <person name="Cavanagh H."/>
            <person name="Bos A."/>
            <person name="Gray C.A."/>
            <person name="Murphy B.T."/>
            <person name="Linington R.G."/>
            <person name="Eustaquio A.S."/>
        </authorList>
    </citation>
    <scope>NUCLEOTIDE SEQUENCE [LARGE SCALE GENOMIC DNA]</scope>
    <source>
        <strain evidence="3 4">RL21-008-BIB-A</strain>
    </source>
</reference>
<comment type="caution">
    <text evidence="3">The sequence shown here is derived from an EMBL/GenBank/DDBJ whole genome shotgun (WGS) entry which is preliminary data.</text>
</comment>
<accession>A0ABW9AD16</accession>
<dbReference type="InterPro" id="IPR023631">
    <property type="entry name" value="Amidase_dom"/>
</dbReference>
<protein>
    <submittedName>
        <fullName evidence="3">Amidase</fullName>
    </submittedName>
</protein>
<comment type="similarity">
    <text evidence="1">Belongs to the amidase family.</text>
</comment>
<keyword evidence="4" id="KW-1185">Reference proteome</keyword>
<sequence>MTTAHMQASTAEAPSALGLAIAAADRVEGTLKAFVHRPPSYAVAATDGKTGPLAGVPVAVKDLIDTVDMPTTYGSKIFLTHQPQKDAWIVSKLRAAGAIIFGKTVTTEFAWRDAGPTVNPWNPAHSPGGSSSGSAAAVGAGIVPIALGTQTVGSVIRPASYCGAVGYKPTFGLIPTDGVHDLAPSLDHLGFITSSFYWAAVCHAVIVRDGAVAAPASADAFAAGVKPRKLGVYRSSQWAQVDTDVQQNFDAVVRRLEALGVECVDAGLGLDIRALNALTLDILAYEARIAIHDDIKDKAALAGPYTRELVERGKTISAAEYQVLLDQLTALRAGRDVLLNGLDAIMTITSPTTALKGLEKTGDASFCAPATLLGLPAVTVPSGFSADFLPYGVQLIGRSNEDLALLNAGQWLSTVLPSLKPASLTPAS</sequence>
<dbReference type="Proteomes" id="UP001629246">
    <property type="component" value="Unassembled WGS sequence"/>
</dbReference>
<feature type="domain" description="Amidase" evidence="2">
    <location>
        <begin position="47"/>
        <end position="406"/>
    </location>
</feature>
<evidence type="ECO:0000313" key="4">
    <source>
        <dbReference type="Proteomes" id="UP001629246"/>
    </source>
</evidence>
<evidence type="ECO:0000256" key="1">
    <source>
        <dbReference type="ARBA" id="ARBA00009199"/>
    </source>
</evidence>
<organism evidence="3 4">
    <name type="scientific">Herbaspirillum lusitanum</name>
    <dbReference type="NCBI Taxonomy" id="213312"/>
    <lineage>
        <taxon>Bacteria</taxon>
        <taxon>Pseudomonadati</taxon>
        <taxon>Pseudomonadota</taxon>
        <taxon>Betaproteobacteria</taxon>
        <taxon>Burkholderiales</taxon>
        <taxon>Oxalobacteraceae</taxon>
        <taxon>Herbaspirillum</taxon>
    </lineage>
</organism>
<dbReference type="InterPro" id="IPR000120">
    <property type="entry name" value="Amidase"/>
</dbReference>
<gene>
    <name evidence="3" type="ORF">PQR62_13605</name>
</gene>
<dbReference type="Gene3D" id="3.90.1300.10">
    <property type="entry name" value="Amidase signature (AS) domain"/>
    <property type="match status" value="1"/>
</dbReference>
<dbReference type="InterPro" id="IPR036928">
    <property type="entry name" value="AS_sf"/>
</dbReference>
<dbReference type="EMBL" id="JAQQFM010000005">
    <property type="protein sequence ID" value="MFL9925307.1"/>
    <property type="molecule type" value="Genomic_DNA"/>
</dbReference>
<evidence type="ECO:0000313" key="3">
    <source>
        <dbReference type="EMBL" id="MFL9925307.1"/>
    </source>
</evidence>
<proteinExistence type="inferred from homology"/>
<evidence type="ECO:0000259" key="2">
    <source>
        <dbReference type="Pfam" id="PF01425"/>
    </source>
</evidence>
<dbReference type="Pfam" id="PF01425">
    <property type="entry name" value="Amidase"/>
    <property type="match status" value="1"/>
</dbReference>
<dbReference type="SUPFAM" id="SSF75304">
    <property type="entry name" value="Amidase signature (AS) enzymes"/>
    <property type="match status" value="1"/>
</dbReference>
<dbReference type="RefSeq" id="WP_408158482.1">
    <property type="nucleotide sequence ID" value="NZ_JAQQFM010000005.1"/>
</dbReference>
<dbReference type="PANTHER" id="PTHR11895">
    <property type="entry name" value="TRANSAMIDASE"/>
    <property type="match status" value="1"/>
</dbReference>